<feature type="compositionally biased region" description="Pro residues" evidence="1">
    <location>
        <begin position="8"/>
        <end position="17"/>
    </location>
</feature>
<dbReference type="OrthoDB" id="6079689at2759"/>
<comment type="caution">
    <text evidence="2">The sequence shown here is derived from an EMBL/GenBank/DDBJ whole genome shotgun (WGS) entry which is preliminary data.</text>
</comment>
<organism evidence="2 4">
    <name type="scientific">Polarella glacialis</name>
    <name type="common">Dinoflagellate</name>
    <dbReference type="NCBI Taxonomy" id="89957"/>
    <lineage>
        <taxon>Eukaryota</taxon>
        <taxon>Sar</taxon>
        <taxon>Alveolata</taxon>
        <taxon>Dinophyceae</taxon>
        <taxon>Suessiales</taxon>
        <taxon>Suessiaceae</taxon>
        <taxon>Polarella</taxon>
    </lineage>
</organism>
<evidence type="ECO:0000313" key="2">
    <source>
        <dbReference type="EMBL" id="CAE8615564.1"/>
    </source>
</evidence>
<evidence type="ECO:0000313" key="4">
    <source>
        <dbReference type="Proteomes" id="UP000654075"/>
    </source>
</evidence>
<dbReference type="EMBL" id="CAJNNV010025659">
    <property type="protein sequence ID" value="CAE8615564.1"/>
    <property type="molecule type" value="Genomic_DNA"/>
</dbReference>
<accession>A0A813FY85</accession>
<proteinExistence type="predicted"/>
<protein>
    <submittedName>
        <fullName evidence="2">Uncharacterized protein</fullName>
    </submittedName>
</protein>
<dbReference type="Proteomes" id="UP000626109">
    <property type="component" value="Unassembled WGS sequence"/>
</dbReference>
<sequence length="247" mass="27717">MAVEVQPTPAPPPPPPDGRGRDANRRGCRFGQSSQVRNLSGFGCPCCDMGSKDRGYDAEGKSASFSSTAKMALVTRELTGLSYVDTHCHLGEVLQEVFKRNVAPSLEKDPDQLTDEESRHWRTIGWLEDQVGDEAQLSSNPTWEKRWIHLQLEQCLAAQELGYTQNTWDRHQWLLPRNTSWKELPAGVRQNLRVLSESEASWDKWQAGGRTLTSAASCELRRWSALSEVQQKAASALGFTETVWNCE</sequence>
<evidence type="ECO:0000313" key="3">
    <source>
        <dbReference type="EMBL" id="CAE8728026.1"/>
    </source>
</evidence>
<reference evidence="2" key="1">
    <citation type="submission" date="2021-02" db="EMBL/GenBank/DDBJ databases">
        <authorList>
            <person name="Dougan E. K."/>
            <person name="Rhodes N."/>
            <person name="Thang M."/>
            <person name="Chan C."/>
        </authorList>
    </citation>
    <scope>NUCLEOTIDE SEQUENCE</scope>
</reference>
<name>A0A813FY85_POLGL</name>
<evidence type="ECO:0000256" key="1">
    <source>
        <dbReference type="SAM" id="MobiDB-lite"/>
    </source>
</evidence>
<keyword evidence="4" id="KW-1185">Reference proteome</keyword>
<dbReference type="EMBL" id="CAJNNW010035489">
    <property type="protein sequence ID" value="CAE8728026.1"/>
    <property type="molecule type" value="Genomic_DNA"/>
</dbReference>
<dbReference type="AlphaFoldDB" id="A0A813FY85"/>
<gene>
    <name evidence="2" type="ORF">PGLA1383_LOCUS33276</name>
    <name evidence="3" type="ORF">PGLA2088_LOCUS44989</name>
</gene>
<feature type="region of interest" description="Disordered" evidence="1">
    <location>
        <begin position="1"/>
        <end position="27"/>
    </location>
</feature>
<feature type="non-terminal residue" evidence="2">
    <location>
        <position position="1"/>
    </location>
</feature>
<dbReference type="Proteomes" id="UP000654075">
    <property type="component" value="Unassembled WGS sequence"/>
</dbReference>